<evidence type="ECO:0000313" key="2">
    <source>
        <dbReference type="Proteomes" id="UP000424527"/>
    </source>
</evidence>
<dbReference type="AlphaFoldDB" id="A0A6G0JBF4"/>
<dbReference type="Proteomes" id="UP000424527">
    <property type="component" value="Unassembled WGS sequence"/>
</dbReference>
<protein>
    <submittedName>
        <fullName evidence="1">Uncharacterized protein</fullName>
    </submittedName>
</protein>
<proteinExistence type="predicted"/>
<accession>A0A6G0JBF4</accession>
<organism evidence="1 2">
    <name type="scientific">Larimichthys crocea</name>
    <name type="common">Large yellow croaker</name>
    <name type="synonym">Pseudosciaena crocea</name>
    <dbReference type="NCBI Taxonomy" id="215358"/>
    <lineage>
        <taxon>Eukaryota</taxon>
        <taxon>Metazoa</taxon>
        <taxon>Chordata</taxon>
        <taxon>Craniata</taxon>
        <taxon>Vertebrata</taxon>
        <taxon>Euteleostomi</taxon>
        <taxon>Actinopterygii</taxon>
        <taxon>Neopterygii</taxon>
        <taxon>Teleostei</taxon>
        <taxon>Neoteleostei</taxon>
        <taxon>Acanthomorphata</taxon>
        <taxon>Eupercaria</taxon>
        <taxon>Sciaenidae</taxon>
        <taxon>Larimichthys</taxon>
    </lineage>
</organism>
<name>A0A6G0JBF4_LARCR</name>
<dbReference type="EMBL" id="REGW02000001">
    <property type="protein sequence ID" value="KAE8300796.1"/>
    <property type="molecule type" value="Genomic_DNA"/>
</dbReference>
<comment type="caution">
    <text evidence="1">The sequence shown here is derived from an EMBL/GenBank/DDBJ whole genome shotgun (WGS) entry which is preliminary data.</text>
</comment>
<reference evidence="1 2" key="1">
    <citation type="submission" date="2019-07" db="EMBL/GenBank/DDBJ databases">
        <title>Chromosome genome assembly for large yellow croaker.</title>
        <authorList>
            <person name="Xiao S."/>
        </authorList>
    </citation>
    <scope>NUCLEOTIDE SEQUENCE [LARGE SCALE GENOMIC DNA]</scope>
    <source>
        <strain evidence="1">JMULYC20181020</strain>
        <tissue evidence="1">Muscle</tissue>
    </source>
</reference>
<evidence type="ECO:0000313" key="1">
    <source>
        <dbReference type="EMBL" id="KAE8300796.1"/>
    </source>
</evidence>
<keyword evidence="2" id="KW-1185">Reference proteome</keyword>
<gene>
    <name evidence="1" type="ORF">D5F01_LYC00943</name>
</gene>
<sequence>MAALKDELSLYRSDVEKMISAGLHRPVSCTTTSPTPSQEVAVPTCEGFALTWQNFLEMCDDIIELGSKSTSVTDIKKEAVHLCAVMFRTLVSRCPCSSFDSSQLTAILCSVKERVVKGLSRSYEMVNSEQALFIHHPTISPSILRDNLTSYIQAVMRHSLAAAVHASPRQSQKPPQLQL</sequence>